<dbReference type="RefSeq" id="WP_377336900.1">
    <property type="nucleotide sequence ID" value="NZ_JBHLUE010000004.1"/>
</dbReference>
<dbReference type="InterPro" id="IPR036969">
    <property type="entry name" value="Citrate_synthase_sf"/>
</dbReference>
<evidence type="ECO:0000259" key="5">
    <source>
        <dbReference type="Pfam" id="PF12728"/>
    </source>
</evidence>
<gene>
    <name evidence="6" type="ORF">ACFFHU_07235</name>
</gene>
<keyword evidence="4" id="KW-0808">Transferase</keyword>
<dbReference type="PRINTS" id="PR00143">
    <property type="entry name" value="CITRTSNTHASE"/>
</dbReference>
<dbReference type="PANTHER" id="PTHR11739:SF4">
    <property type="entry name" value="CITRATE SYNTHASE, PEROXISOMAL"/>
    <property type="match status" value="1"/>
</dbReference>
<evidence type="ECO:0000256" key="1">
    <source>
        <dbReference type="ARBA" id="ARBA00005163"/>
    </source>
</evidence>
<sequence>MQPQDDPDRLTTAQVARRLGVKPETVYAYVSRGVLHSARDGSGRGSWFDRAEVDRLAGRATRGRRPGASGLVIRTALTLIDDGRLAYRGLDATELAREQSFETVAHWLWLAELDPGRRFAAPADAVRLARTALAALPSGVRSTDRLRVIAGVAASADPLRFNTEPESVAATGAGLLATMVDALPPRQAPPDPADRRLAARLWPRLTARPATPAAIDALNAALVLLADHDLAASTVAARVAASTRAHPYAVVAAGLSAFEGPLHGAAASRAYRLLAGAIATGDPMAVYSESLRTGGLVEDFVHRPHPLYPAGDVRAAALLELLAPVGCEPEVRAAIDGLLAAVRQRSPRHPTVEFALAALAHVGDMIPDAGEAIFAIARTAGWIAHAMEEYREPGLRFRFRGSYDGPRPTLACS</sequence>
<reference evidence="6 7" key="1">
    <citation type="submission" date="2024-09" db="EMBL/GenBank/DDBJ databases">
        <authorList>
            <person name="Sun Q."/>
            <person name="Mori K."/>
        </authorList>
    </citation>
    <scope>NUCLEOTIDE SEQUENCE [LARGE SCALE GENOMIC DNA]</scope>
    <source>
        <strain evidence="6 7">TBRC 2205</strain>
    </source>
</reference>
<evidence type="ECO:0000256" key="4">
    <source>
        <dbReference type="ARBA" id="ARBA00022679"/>
    </source>
</evidence>
<keyword evidence="7" id="KW-1185">Reference proteome</keyword>
<accession>A0ABV6NU57</accession>
<dbReference type="InterPro" id="IPR016142">
    <property type="entry name" value="Citrate_synth-like_lrg_a-sub"/>
</dbReference>
<dbReference type="SUPFAM" id="SSF46955">
    <property type="entry name" value="Putative DNA-binding domain"/>
    <property type="match status" value="1"/>
</dbReference>
<evidence type="ECO:0000313" key="6">
    <source>
        <dbReference type="EMBL" id="MFC0563959.1"/>
    </source>
</evidence>
<dbReference type="Gene3D" id="1.10.230.10">
    <property type="entry name" value="Cytochrome P450-Terp, domain 2"/>
    <property type="match status" value="1"/>
</dbReference>
<dbReference type="EMBL" id="JBHLUE010000004">
    <property type="protein sequence ID" value="MFC0563959.1"/>
    <property type="molecule type" value="Genomic_DNA"/>
</dbReference>
<name>A0ABV6NU57_9ACTN</name>
<proteinExistence type="inferred from homology"/>
<dbReference type="InterPro" id="IPR016143">
    <property type="entry name" value="Citrate_synth-like_sm_a-sub"/>
</dbReference>
<dbReference type="InterPro" id="IPR009061">
    <property type="entry name" value="DNA-bd_dom_put_sf"/>
</dbReference>
<comment type="similarity">
    <text evidence="2">Belongs to the citrate synthase family.</text>
</comment>
<dbReference type="Pfam" id="PF12728">
    <property type="entry name" value="HTH_17"/>
    <property type="match status" value="1"/>
</dbReference>
<dbReference type="PANTHER" id="PTHR11739">
    <property type="entry name" value="CITRATE SYNTHASE"/>
    <property type="match status" value="1"/>
</dbReference>
<evidence type="ECO:0000256" key="2">
    <source>
        <dbReference type="ARBA" id="ARBA00010566"/>
    </source>
</evidence>
<dbReference type="Proteomes" id="UP001589894">
    <property type="component" value="Unassembled WGS sequence"/>
</dbReference>
<protein>
    <recommendedName>
        <fullName evidence="3">citrate synthase (unknown stereospecificity)</fullName>
        <ecNumber evidence="3">2.3.3.16</ecNumber>
    </recommendedName>
</protein>
<dbReference type="Gene3D" id="1.10.580.10">
    <property type="entry name" value="Citrate Synthase, domain 1"/>
    <property type="match status" value="1"/>
</dbReference>
<dbReference type="InterPro" id="IPR041657">
    <property type="entry name" value="HTH_17"/>
</dbReference>
<dbReference type="EC" id="2.3.3.16" evidence="3"/>
<organism evidence="6 7">
    <name type="scientific">Plantactinospora siamensis</name>
    <dbReference type="NCBI Taxonomy" id="555372"/>
    <lineage>
        <taxon>Bacteria</taxon>
        <taxon>Bacillati</taxon>
        <taxon>Actinomycetota</taxon>
        <taxon>Actinomycetes</taxon>
        <taxon>Micromonosporales</taxon>
        <taxon>Micromonosporaceae</taxon>
        <taxon>Plantactinospora</taxon>
    </lineage>
</organism>
<dbReference type="Pfam" id="PF00285">
    <property type="entry name" value="Citrate_synt"/>
    <property type="match status" value="1"/>
</dbReference>
<comment type="caution">
    <text evidence="6">The sequence shown here is derived from an EMBL/GenBank/DDBJ whole genome shotgun (WGS) entry which is preliminary data.</text>
</comment>
<comment type="pathway">
    <text evidence="1">Carbohydrate metabolism; tricarboxylic acid cycle.</text>
</comment>
<evidence type="ECO:0000313" key="7">
    <source>
        <dbReference type="Proteomes" id="UP001589894"/>
    </source>
</evidence>
<dbReference type="SUPFAM" id="SSF48256">
    <property type="entry name" value="Citrate synthase"/>
    <property type="match status" value="1"/>
</dbReference>
<dbReference type="Gene3D" id="1.10.1660.10">
    <property type="match status" value="1"/>
</dbReference>
<evidence type="ECO:0000256" key="3">
    <source>
        <dbReference type="ARBA" id="ARBA00012972"/>
    </source>
</evidence>
<feature type="domain" description="Helix-turn-helix" evidence="5">
    <location>
        <begin position="10"/>
        <end position="56"/>
    </location>
</feature>
<dbReference type="InterPro" id="IPR002020">
    <property type="entry name" value="Citrate_synthase"/>
</dbReference>